<name>A0ABX0LVJ1_9BURK</name>
<dbReference type="EMBL" id="VUYU01000016">
    <property type="protein sequence ID" value="NHZ36241.1"/>
    <property type="molecule type" value="Genomic_DNA"/>
</dbReference>
<sequence>MNPECCSDASLRRFSQLLDRDVSFDDMANRERFADFTESDVLEFRRLLRASGSIVTIQFMRCRIKGAAPLPEAVSFYQGVLLDGCSVDQWALAHRDIK</sequence>
<proteinExistence type="predicted"/>
<evidence type="ECO:0000313" key="2">
    <source>
        <dbReference type="Proteomes" id="UP000785613"/>
    </source>
</evidence>
<protein>
    <submittedName>
        <fullName evidence="1">Uncharacterized protein</fullName>
    </submittedName>
</protein>
<keyword evidence="2" id="KW-1185">Reference proteome</keyword>
<accession>A0ABX0LVJ1</accession>
<comment type="caution">
    <text evidence="1">The sequence shown here is derived from an EMBL/GenBank/DDBJ whole genome shotgun (WGS) entry which is preliminary data.</text>
</comment>
<evidence type="ECO:0000313" key="1">
    <source>
        <dbReference type="EMBL" id="NHZ36241.1"/>
    </source>
</evidence>
<organism evidence="1 2">
    <name type="scientific">Massilia rubra</name>
    <dbReference type="NCBI Taxonomy" id="2607910"/>
    <lineage>
        <taxon>Bacteria</taxon>
        <taxon>Pseudomonadati</taxon>
        <taxon>Pseudomonadota</taxon>
        <taxon>Betaproteobacteria</taxon>
        <taxon>Burkholderiales</taxon>
        <taxon>Oxalobacteraceae</taxon>
        <taxon>Telluria group</taxon>
        <taxon>Massilia</taxon>
    </lineage>
</organism>
<gene>
    <name evidence="1" type="ORF">F0185_21975</name>
</gene>
<dbReference type="Proteomes" id="UP000785613">
    <property type="component" value="Unassembled WGS sequence"/>
</dbReference>
<dbReference type="RefSeq" id="WP_167228130.1">
    <property type="nucleotide sequence ID" value="NZ_VUYU01000016.1"/>
</dbReference>
<reference evidence="1 2" key="1">
    <citation type="submission" date="2019-09" db="EMBL/GenBank/DDBJ databases">
        <title>Taxonomy of Antarctic Massilia spp.: description of Massilia rubra sp. nov., Massilia aquatica sp. nov., Massilia mucilaginosa sp. nov., Massilia frigida sp. nov. isolated from streams, lakes and regoliths.</title>
        <authorList>
            <person name="Holochova P."/>
            <person name="Sedlacek I."/>
            <person name="Kralova S."/>
            <person name="Maslanova I."/>
            <person name="Busse H.-J."/>
            <person name="Stankova E."/>
            <person name="Vrbovska V."/>
            <person name="Kovarovic V."/>
            <person name="Bartak M."/>
            <person name="Svec P."/>
            <person name="Pantucek R."/>
        </authorList>
    </citation>
    <scope>NUCLEOTIDE SEQUENCE [LARGE SCALE GENOMIC DNA]</scope>
    <source>
        <strain evidence="1 2">CCM 8692</strain>
    </source>
</reference>